<organism evidence="1">
    <name type="scientific">Rhizophora mucronata</name>
    <name type="common">Asiatic mangrove</name>
    <dbReference type="NCBI Taxonomy" id="61149"/>
    <lineage>
        <taxon>Eukaryota</taxon>
        <taxon>Viridiplantae</taxon>
        <taxon>Streptophyta</taxon>
        <taxon>Embryophyta</taxon>
        <taxon>Tracheophyta</taxon>
        <taxon>Spermatophyta</taxon>
        <taxon>Magnoliopsida</taxon>
        <taxon>eudicotyledons</taxon>
        <taxon>Gunneridae</taxon>
        <taxon>Pentapetalae</taxon>
        <taxon>rosids</taxon>
        <taxon>fabids</taxon>
        <taxon>Malpighiales</taxon>
        <taxon>Rhizophoraceae</taxon>
        <taxon>Rhizophora</taxon>
    </lineage>
</organism>
<sequence>MSRSVHPLLFYSFMIFVLYC</sequence>
<proteinExistence type="predicted"/>
<accession>A0A2P2PSJ2</accession>
<name>A0A2P2PSJ2_RHIMU</name>
<dbReference type="AlphaFoldDB" id="A0A2P2PSJ2"/>
<dbReference type="EMBL" id="GGEC01077181">
    <property type="protein sequence ID" value="MBX57665.1"/>
    <property type="molecule type" value="Transcribed_RNA"/>
</dbReference>
<evidence type="ECO:0000313" key="1">
    <source>
        <dbReference type="EMBL" id="MBX57665.1"/>
    </source>
</evidence>
<protein>
    <submittedName>
        <fullName evidence="1">Uncharacterized protein</fullName>
    </submittedName>
</protein>
<reference evidence="1" key="1">
    <citation type="submission" date="2018-02" db="EMBL/GenBank/DDBJ databases">
        <title>Rhizophora mucronata_Transcriptome.</title>
        <authorList>
            <person name="Meera S.P."/>
            <person name="Sreeshan A."/>
            <person name="Augustine A."/>
        </authorList>
    </citation>
    <scope>NUCLEOTIDE SEQUENCE</scope>
    <source>
        <tissue evidence="1">Leaf</tissue>
    </source>
</reference>